<dbReference type="Gene3D" id="3.40.640.10">
    <property type="entry name" value="Type I PLP-dependent aspartate aminotransferase-like (Major domain)"/>
    <property type="match status" value="1"/>
</dbReference>
<protein>
    <recommendedName>
        <fullName evidence="5">Aromatic amino acid beta-eliminating lyase/threonine aldolase domain-containing protein</fullName>
    </recommendedName>
</protein>
<evidence type="ECO:0000256" key="3">
    <source>
        <dbReference type="ARBA" id="ARBA00022898"/>
    </source>
</evidence>
<evidence type="ECO:0000313" key="6">
    <source>
        <dbReference type="EMBL" id="GAA3283464.1"/>
    </source>
</evidence>
<comment type="similarity">
    <text evidence="2">Belongs to the threonine aldolase family.</text>
</comment>
<keyword evidence="7" id="KW-1185">Reference proteome</keyword>
<evidence type="ECO:0000313" key="7">
    <source>
        <dbReference type="Proteomes" id="UP001501736"/>
    </source>
</evidence>
<evidence type="ECO:0000256" key="2">
    <source>
        <dbReference type="ARBA" id="ARBA00006966"/>
    </source>
</evidence>
<dbReference type="InterPro" id="IPR015424">
    <property type="entry name" value="PyrdxlP-dep_Trfase"/>
</dbReference>
<evidence type="ECO:0000256" key="1">
    <source>
        <dbReference type="ARBA" id="ARBA00001933"/>
    </source>
</evidence>
<dbReference type="EMBL" id="BAAAYG010000004">
    <property type="protein sequence ID" value="GAA3283464.1"/>
    <property type="molecule type" value="Genomic_DNA"/>
</dbReference>
<comment type="caution">
    <text evidence="6">The sequence shown here is derived from an EMBL/GenBank/DDBJ whole genome shotgun (WGS) entry which is preliminary data.</text>
</comment>
<proteinExistence type="inferred from homology"/>
<dbReference type="Pfam" id="PF01212">
    <property type="entry name" value="Beta_elim_lyase"/>
    <property type="match status" value="1"/>
</dbReference>
<gene>
    <name evidence="6" type="ORF">GCM10020260_12320</name>
</gene>
<feature type="domain" description="Aromatic amino acid beta-eliminating lyase/threonine aldolase" evidence="5">
    <location>
        <begin position="35"/>
        <end position="322"/>
    </location>
</feature>
<accession>A0ABP6RBA2</accession>
<dbReference type="Proteomes" id="UP001501736">
    <property type="component" value="Unassembled WGS sequence"/>
</dbReference>
<feature type="compositionally biased region" description="Low complexity" evidence="4">
    <location>
        <begin position="18"/>
        <end position="32"/>
    </location>
</feature>
<dbReference type="SUPFAM" id="SSF53383">
    <property type="entry name" value="PLP-dependent transferases"/>
    <property type="match status" value="1"/>
</dbReference>
<dbReference type="PANTHER" id="PTHR48097:SF5">
    <property type="entry name" value="LOW SPECIFICITY L-THREONINE ALDOLASE"/>
    <property type="match status" value="1"/>
</dbReference>
<reference evidence="7" key="1">
    <citation type="journal article" date="2019" name="Int. J. Syst. Evol. Microbiol.">
        <title>The Global Catalogue of Microorganisms (GCM) 10K type strain sequencing project: providing services to taxonomists for standard genome sequencing and annotation.</title>
        <authorList>
            <consortium name="The Broad Institute Genomics Platform"/>
            <consortium name="The Broad Institute Genome Sequencing Center for Infectious Disease"/>
            <person name="Wu L."/>
            <person name="Ma J."/>
        </authorList>
    </citation>
    <scope>NUCLEOTIDE SEQUENCE [LARGE SCALE GENOMIC DNA]</scope>
    <source>
        <strain evidence="7">JCM 11483</strain>
    </source>
</reference>
<sequence>MTDPSTPQMPEAPETPDLPDLPGAAEPAAAPDASFASDNVAGVAPEILESLARIGGGTALPYGDDPVTARLADVVRAEFGARAEVLPVFNGTGANVVALQALLPRWGAAICARQAHINTDEGAAPERLGSLKLLPRPTADGKLTVDDVDAERRATGFVHAAQPLAVSLTESTEVGTVYTPAEIAAVAERAHAAGMGVHLDGARLANAAAALGVGLGELTAAGVDVVSLGGTKNGAMAAEAVVVIDPDRVAGVDYIRKYSMQLASKQRYVSAQLLELFGTDLWRRNAERANAQAARLGRRLAEIDGIRLSRPTEVNAVFPEIDAAILAELRRRYLVHTWDAAADGTPVARLMCSFDTRDEQIDELVETARRASAAPGAAELTPSVGWSRDDSRPSGFRDGRRRRTSGAALPSRPRRASGAVPHRSGRASACAHAPRGAGRGDPRAVAPGSLRRRAARRGARSRDDARPSLAESPGPRRPSIPQPARRRLRARP</sequence>
<dbReference type="InterPro" id="IPR001597">
    <property type="entry name" value="ArAA_b-elim_lyase/Thr_aldolase"/>
</dbReference>
<keyword evidence="3" id="KW-0663">Pyridoxal phosphate</keyword>
<feature type="compositionally biased region" description="Basic and acidic residues" evidence="4">
    <location>
        <begin position="387"/>
        <end position="398"/>
    </location>
</feature>
<dbReference type="Gene3D" id="3.90.1150.10">
    <property type="entry name" value="Aspartate Aminotransferase, domain 1"/>
    <property type="match status" value="1"/>
</dbReference>
<organism evidence="6 7">
    <name type="scientific">Nesterenkonia halobia</name>
    <dbReference type="NCBI Taxonomy" id="37922"/>
    <lineage>
        <taxon>Bacteria</taxon>
        <taxon>Bacillati</taxon>
        <taxon>Actinomycetota</taxon>
        <taxon>Actinomycetes</taxon>
        <taxon>Micrococcales</taxon>
        <taxon>Micrococcaceae</taxon>
        <taxon>Nesterenkonia</taxon>
    </lineage>
</organism>
<feature type="compositionally biased region" description="Basic residues" evidence="4">
    <location>
        <begin position="450"/>
        <end position="459"/>
    </location>
</feature>
<comment type="cofactor">
    <cofactor evidence="1">
        <name>pyridoxal 5'-phosphate</name>
        <dbReference type="ChEBI" id="CHEBI:597326"/>
    </cofactor>
</comment>
<dbReference type="InterPro" id="IPR015422">
    <property type="entry name" value="PyrdxlP-dep_Trfase_small"/>
</dbReference>
<dbReference type="PANTHER" id="PTHR48097">
    <property type="entry name" value="L-THREONINE ALDOLASE-RELATED"/>
    <property type="match status" value="1"/>
</dbReference>
<dbReference type="InterPro" id="IPR015421">
    <property type="entry name" value="PyrdxlP-dep_Trfase_major"/>
</dbReference>
<name>A0ABP6RBA2_9MICC</name>
<evidence type="ECO:0000259" key="5">
    <source>
        <dbReference type="Pfam" id="PF01212"/>
    </source>
</evidence>
<feature type="region of interest" description="Disordered" evidence="4">
    <location>
        <begin position="368"/>
        <end position="492"/>
    </location>
</feature>
<evidence type="ECO:0000256" key="4">
    <source>
        <dbReference type="SAM" id="MobiDB-lite"/>
    </source>
</evidence>
<feature type="region of interest" description="Disordered" evidence="4">
    <location>
        <begin position="1"/>
        <end position="32"/>
    </location>
</feature>